<evidence type="ECO:0000256" key="1">
    <source>
        <dbReference type="ARBA" id="ARBA00005209"/>
    </source>
</evidence>
<dbReference type="EMBL" id="LHXL01000008">
    <property type="protein sequence ID" value="KXA90303.1"/>
    <property type="molecule type" value="Genomic_DNA"/>
</dbReference>
<keyword evidence="7" id="KW-0315">Glutamine amidotransferase</keyword>
<comment type="pathway">
    <text evidence="1 8">Purine metabolism; IMP biosynthesis via de novo pathway; N(1)-(5-phospho-D-ribosyl)glycinamide from 5-phospho-alpha-D-ribose 1-diphosphate: step 1/2.</text>
</comment>
<evidence type="ECO:0000256" key="9">
    <source>
        <dbReference type="PIRSR" id="PIRSR000485-3"/>
    </source>
</evidence>
<feature type="domain" description="Glutamine amidotransferase type-2" evidence="10">
    <location>
        <begin position="1"/>
        <end position="210"/>
    </location>
</feature>
<evidence type="ECO:0000256" key="5">
    <source>
        <dbReference type="ARBA" id="ARBA00022679"/>
    </source>
</evidence>
<keyword evidence="6 8" id="KW-0658">Purine biosynthesis</keyword>
<evidence type="ECO:0000256" key="8">
    <source>
        <dbReference type="PIRNR" id="PIRNR000485"/>
    </source>
</evidence>
<dbReference type="GO" id="GO:0009113">
    <property type="term" value="P:purine nucleobase biosynthetic process"/>
    <property type="evidence" value="ECO:0007669"/>
    <property type="project" value="InterPro"/>
</dbReference>
<comment type="caution">
    <text evidence="11">The sequence shown here is derived from an EMBL/GenBank/DDBJ whole genome shotgun (WGS) entry which is preliminary data.</text>
</comment>
<name>A0A133U7Y3_9EURY</name>
<dbReference type="Proteomes" id="UP000070589">
    <property type="component" value="Unassembled WGS sequence"/>
</dbReference>
<dbReference type="PROSITE" id="PS51278">
    <property type="entry name" value="GATASE_TYPE_2"/>
    <property type="match status" value="1"/>
</dbReference>
<protein>
    <recommendedName>
        <fullName evidence="3 8">Amidophosphoribosyltransferase</fullName>
        <shortName evidence="8">ATase</shortName>
        <ecNumber evidence="3 8">2.4.2.14</ecNumber>
    </recommendedName>
    <alternativeName>
        <fullName evidence="8">Glutamine phosphoribosylpyrophosphate amidotransferase</fullName>
    </alternativeName>
</protein>
<dbReference type="GO" id="GO:0004044">
    <property type="term" value="F:amidophosphoribosyltransferase activity"/>
    <property type="evidence" value="ECO:0007669"/>
    <property type="project" value="UniProtKB-EC"/>
</dbReference>
<keyword evidence="9" id="KW-0479">Metal-binding</keyword>
<sequence length="436" mass="48424">MGGISGVYLHNKEVFDTLIQSTFHLQHRGTESSAIDTSQSSNSKKIRPGEVKKVFSERDARDFRGNYGVGALSGGTAELMELSSSIGDFSLVYDGKLVNSKKLREEMKESGESFSTVFEAELLGRLISKGEDIIDGIRKMNEKVEGSYTLGILNDECLYVIRDPYGIMPLVVGEGEEGYAFGSESPALTELGFTDFRDVRPGEILKVSEDGVETCGEMDSNGVAHCAFEWMYTARPDSVIEGVESTEVRRRAGMYLARDDHIDIDKVGPVPQSGIGYALGYHQESALPYEDFFYLNRFSKRSYIPSDPEIREQIAKEKLSVIKSSTKGREIVICEDSIVRGNQLLRLRNTLKEKGEAKEVHARVGCPPLCSPCPYTQTTKKYSDLIYNQCDGDIGKVSEKLNLDSLKYNSVENLVEAINLPSEDLCMGCFTDDYPI</sequence>
<evidence type="ECO:0000256" key="2">
    <source>
        <dbReference type="ARBA" id="ARBA00010138"/>
    </source>
</evidence>
<keyword evidence="4 8" id="KW-0328">Glycosyltransferase</keyword>
<keyword evidence="9" id="KW-0411">Iron-sulfur</keyword>
<dbReference type="PANTHER" id="PTHR11907">
    <property type="entry name" value="AMIDOPHOSPHORIBOSYLTRANSFERASE"/>
    <property type="match status" value="1"/>
</dbReference>
<evidence type="ECO:0000256" key="3">
    <source>
        <dbReference type="ARBA" id="ARBA00011941"/>
    </source>
</evidence>
<comment type="catalytic activity">
    <reaction evidence="8">
        <text>5-phospho-beta-D-ribosylamine + L-glutamate + diphosphate = 5-phospho-alpha-D-ribose 1-diphosphate + L-glutamine + H2O</text>
        <dbReference type="Rhea" id="RHEA:14905"/>
        <dbReference type="ChEBI" id="CHEBI:15377"/>
        <dbReference type="ChEBI" id="CHEBI:29985"/>
        <dbReference type="ChEBI" id="CHEBI:33019"/>
        <dbReference type="ChEBI" id="CHEBI:58017"/>
        <dbReference type="ChEBI" id="CHEBI:58359"/>
        <dbReference type="ChEBI" id="CHEBI:58681"/>
        <dbReference type="EC" id="2.4.2.14"/>
    </reaction>
</comment>
<evidence type="ECO:0000256" key="7">
    <source>
        <dbReference type="ARBA" id="ARBA00022962"/>
    </source>
</evidence>
<comment type="similarity">
    <text evidence="2 8">In the C-terminal section; belongs to the purine/pyrimidine phosphoribosyltransferase family.</text>
</comment>
<dbReference type="InterPro" id="IPR029055">
    <property type="entry name" value="Ntn_hydrolases_N"/>
</dbReference>
<dbReference type="InterPro" id="IPR029057">
    <property type="entry name" value="PRTase-like"/>
</dbReference>
<dbReference type="Gene3D" id="3.60.20.10">
    <property type="entry name" value="Glutamine Phosphoribosylpyrophosphate, subunit 1, domain 1"/>
    <property type="match status" value="1"/>
</dbReference>
<dbReference type="UniPathway" id="UPA00074">
    <property type="reaction ID" value="UER00124"/>
</dbReference>
<reference evidence="11 12" key="1">
    <citation type="journal article" date="2016" name="Sci. Rep.">
        <title>Metabolic traits of an uncultured archaeal lineage -MSBL1- from brine pools of the Red Sea.</title>
        <authorList>
            <person name="Mwirichia R."/>
            <person name="Alam I."/>
            <person name="Rashid M."/>
            <person name="Vinu M."/>
            <person name="Ba-Alawi W."/>
            <person name="Anthony Kamau A."/>
            <person name="Kamanda Ngugi D."/>
            <person name="Goker M."/>
            <person name="Klenk H.P."/>
            <person name="Bajic V."/>
            <person name="Stingl U."/>
        </authorList>
    </citation>
    <scope>NUCLEOTIDE SEQUENCE [LARGE SCALE GENOMIC DNA]</scope>
    <source>
        <strain evidence="11">SCGC-AAA259D14</strain>
    </source>
</reference>
<dbReference type="EC" id="2.4.2.14" evidence="3 8"/>
<evidence type="ECO:0000313" key="12">
    <source>
        <dbReference type="Proteomes" id="UP000070589"/>
    </source>
</evidence>
<feature type="binding site" evidence="9">
    <location>
        <position position="429"/>
    </location>
    <ligand>
        <name>[4Fe-4S] cluster</name>
        <dbReference type="ChEBI" id="CHEBI:49883"/>
    </ligand>
</feature>
<dbReference type="InterPro" id="IPR000836">
    <property type="entry name" value="PRTase_dom"/>
</dbReference>
<dbReference type="SUPFAM" id="SSF56235">
    <property type="entry name" value="N-terminal nucleophile aminohydrolases (Ntn hydrolases)"/>
    <property type="match status" value="1"/>
</dbReference>
<feature type="binding site" evidence="9">
    <location>
        <position position="373"/>
    </location>
    <ligand>
        <name>[4Fe-4S] cluster</name>
        <dbReference type="ChEBI" id="CHEBI:49883"/>
    </ligand>
</feature>
<dbReference type="Gene3D" id="3.40.50.2020">
    <property type="match status" value="1"/>
</dbReference>
<feature type="binding site" evidence="9">
    <location>
        <position position="226"/>
    </location>
    <ligand>
        <name>[4Fe-4S] cluster</name>
        <dbReference type="ChEBI" id="CHEBI:49883"/>
    </ligand>
</feature>
<proteinExistence type="inferred from homology"/>
<evidence type="ECO:0000256" key="6">
    <source>
        <dbReference type="ARBA" id="ARBA00022755"/>
    </source>
</evidence>
<keyword evidence="5 8" id="KW-0808">Transferase</keyword>
<feature type="binding site" evidence="9">
    <location>
        <position position="426"/>
    </location>
    <ligand>
        <name>[4Fe-4S] cluster</name>
        <dbReference type="ChEBI" id="CHEBI:49883"/>
    </ligand>
</feature>
<evidence type="ECO:0000256" key="4">
    <source>
        <dbReference type="ARBA" id="ARBA00022676"/>
    </source>
</evidence>
<dbReference type="InterPro" id="IPR005854">
    <property type="entry name" value="PurF"/>
</dbReference>
<comment type="cofactor">
    <cofactor evidence="9">
        <name>[4Fe-4S] cluster</name>
        <dbReference type="ChEBI" id="CHEBI:49883"/>
    </cofactor>
    <text evidence="9">Binds 1 [4Fe-4S] cluster per subunit.</text>
</comment>
<dbReference type="GO" id="GO:0051536">
    <property type="term" value="F:iron-sulfur cluster binding"/>
    <property type="evidence" value="ECO:0007669"/>
    <property type="project" value="UniProtKB-KW"/>
</dbReference>
<evidence type="ECO:0000259" key="10">
    <source>
        <dbReference type="PROSITE" id="PS51278"/>
    </source>
</evidence>
<dbReference type="CDD" id="cd06223">
    <property type="entry name" value="PRTases_typeI"/>
    <property type="match status" value="1"/>
</dbReference>
<keyword evidence="9" id="KW-0408">Iron</keyword>
<dbReference type="PIRSF" id="PIRSF000485">
    <property type="entry name" value="Amd_phspho_trans"/>
    <property type="match status" value="1"/>
</dbReference>
<dbReference type="Pfam" id="PF13537">
    <property type="entry name" value="GATase_7"/>
    <property type="match status" value="1"/>
</dbReference>
<gene>
    <name evidence="11" type="ORF">AKJ62_01175</name>
</gene>
<evidence type="ECO:0000313" key="11">
    <source>
        <dbReference type="EMBL" id="KXA90303.1"/>
    </source>
</evidence>
<dbReference type="GO" id="GO:0006189">
    <property type="term" value="P:'de novo' IMP biosynthetic process"/>
    <property type="evidence" value="ECO:0007669"/>
    <property type="project" value="UniProtKB-UniPathway"/>
</dbReference>
<dbReference type="AlphaFoldDB" id="A0A133U7Y3"/>
<accession>A0A133U7Y3</accession>
<dbReference type="SUPFAM" id="SSF53271">
    <property type="entry name" value="PRTase-like"/>
    <property type="match status" value="1"/>
</dbReference>
<dbReference type="GO" id="GO:0046872">
    <property type="term" value="F:metal ion binding"/>
    <property type="evidence" value="ECO:0007669"/>
    <property type="project" value="UniProtKB-KW"/>
</dbReference>
<keyword evidence="12" id="KW-1185">Reference proteome</keyword>
<organism evidence="11 12">
    <name type="scientific">candidate division MSBL1 archaeon SCGC-AAA259D14</name>
    <dbReference type="NCBI Taxonomy" id="1698261"/>
    <lineage>
        <taxon>Archaea</taxon>
        <taxon>Methanobacteriati</taxon>
        <taxon>Methanobacteriota</taxon>
        <taxon>candidate division MSBL1</taxon>
    </lineage>
</organism>
<dbReference type="InterPro" id="IPR017932">
    <property type="entry name" value="GATase_2_dom"/>
</dbReference>